<protein>
    <submittedName>
        <fullName evidence="1">Uncharacterized protein</fullName>
    </submittedName>
</protein>
<reference evidence="1 2" key="2">
    <citation type="journal article" date="2024" name="G3 (Bethesda)">
        <title>The genome of the cryopelagic Antarctic bald notothen, Trematomus borchgrevinki.</title>
        <authorList>
            <person name="Rayamajhi N."/>
            <person name="Rivera-Colon A.G."/>
            <person name="Minhas B.F."/>
            <person name="Cheng C.C."/>
            <person name="Catchen J.M."/>
        </authorList>
    </citation>
    <scope>NUCLEOTIDE SEQUENCE [LARGE SCALE GENOMIC DNA]</scope>
    <source>
        <strain evidence="1">AGRC-2024</strain>
    </source>
</reference>
<comment type="caution">
    <text evidence="1">The sequence shown here is derived from an EMBL/GenBank/DDBJ whole genome shotgun (WGS) entry which is preliminary data.</text>
</comment>
<reference evidence="1 2" key="1">
    <citation type="journal article" date="2022" name="G3 (Bethesda)">
        <title>Evaluating Illumina-, Nanopore-, and PacBio-based genome assembly strategies with the bald notothen, Trematomus borchgrevinki.</title>
        <authorList>
            <person name="Rayamajhi N."/>
            <person name="Cheng C.C."/>
            <person name="Catchen J.M."/>
        </authorList>
    </citation>
    <scope>NUCLEOTIDE SEQUENCE [LARGE SCALE GENOMIC DNA]</scope>
    <source>
        <strain evidence="1">AGRC-2024</strain>
    </source>
</reference>
<dbReference type="AlphaFoldDB" id="A0ABD2HAQ9"/>
<keyword evidence="2" id="KW-1185">Reference proteome</keyword>
<evidence type="ECO:0000313" key="1">
    <source>
        <dbReference type="EMBL" id="KAL3063434.1"/>
    </source>
</evidence>
<organism evidence="1 2">
    <name type="scientific">Pagothenia borchgrevinki</name>
    <name type="common">Bald rockcod</name>
    <name type="synonym">Trematomus borchgrevinki</name>
    <dbReference type="NCBI Taxonomy" id="8213"/>
    <lineage>
        <taxon>Eukaryota</taxon>
        <taxon>Metazoa</taxon>
        <taxon>Chordata</taxon>
        <taxon>Craniata</taxon>
        <taxon>Vertebrata</taxon>
        <taxon>Euteleostomi</taxon>
        <taxon>Actinopterygii</taxon>
        <taxon>Neopterygii</taxon>
        <taxon>Teleostei</taxon>
        <taxon>Neoteleostei</taxon>
        <taxon>Acanthomorphata</taxon>
        <taxon>Eupercaria</taxon>
        <taxon>Perciformes</taxon>
        <taxon>Notothenioidei</taxon>
        <taxon>Nototheniidae</taxon>
        <taxon>Pagothenia</taxon>
    </lineage>
</organism>
<evidence type="ECO:0000313" key="2">
    <source>
        <dbReference type="Proteomes" id="UP001619887"/>
    </source>
</evidence>
<gene>
    <name evidence="1" type="ORF">OYC64_003074</name>
</gene>
<accession>A0ABD2HAQ9</accession>
<proteinExistence type="predicted"/>
<name>A0ABD2HAQ9_PAGBO</name>
<dbReference type="EMBL" id="JBIYXZ010002071">
    <property type="protein sequence ID" value="KAL3063434.1"/>
    <property type="molecule type" value="Genomic_DNA"/>
</dbReference>
<sequence>MEGWTDRQTDCCRAAKLLAPGRKAAVNQRKGWLSFFGTCLSGPEENSMKEGEDMKTLLFPPPTVYRALREM</sequence>
<dbReference type="Proteomes" id="UP001619887">
    <property type="component" value="Unassembled WGS sequence"/>
</dbReference>